<protein>
    <submittedName>
        <fullName evidence="2">Uncharacterized protein</fullName>
    </submittedName>
</protein>
<reference evidence="2 3" key="1">
    <citation type="submission" date="2019-01" db="EMBL/GenBank/DDBJ databases">
        <title>Sequencing of cultivated peanut Arachis hypogaea provides insights into genome evolution and oil improvement.</title>
        <authorList>
            <person name="Chen X."/>
        </authorList>
    </citation>
    <scope>NUCLEOTIDE SEQUENCE [LARGE SCALE GENOMIC DNA]</scope>
    <source>
        <strain evidence="3">cv. Fuhuasheng</strain>
        <tissue evidence="2">Leaves</tissue>
    </source>
</reference>
<sequence length="185" mass="21055">MFVVTRTNKKGETDLGTQETIDHLQNWKQAGYSDDEALQTVFGKERHGRVRFYGRSVTKSSIKKDKQIRQMQQQHTEVVSTIEKNQNNLTSKLDGLTSLVKMLLQQVNPGMSAEQVQVMIEAAQQSPPDASSTPNDARRSISPSLGSNHVSKNMEQEDMCEENMFYTNIRWDGSYNDFGYLNVLF</sequence>
<dbReference type="EMBL" id="SDMP01000015">
    <property type="protein sequence ID" value="RYR09667.1"/>
    <property type="molecule type" value="Genomic_DNA"/>
</dbReference>
<evidence type="ECO:0000313" key="3">
    <source>
        <dbReference type="Proteomes" id="UP000289738"/>
    </source>
</evidence>
<evidence type="ECO:0000313" key="2">
    <source>
        <dbReference type="EMBL" id="RYR09667.1"/>
    </source>
</evidence>
<dbReference type="AlphaFoldDB" id="A0A444Z674"/>
<comment type="caution">
    <text evidence="2">The sequence shown here is derived from an EMBL/GenBank/DDBJ whole genome shotgun (WGS) entry which is preliminary data.</text>
</comment>
<proteinExistence type="predicted"/>
<dbReference type="Proteomes" id="UP000289738">
    <property type="component" value="Chromosome B05"/>
</dbReference>
<accession>A0A444Z674</accession>
<gene>
    <name evidence="2" type="ORF">Ahy_B05g078052</name>
</gene>
<organism evidence="2 3">
    <name type="scientific">Arachis hypogaea</name>
    <name type="common">Peanut</name>
    <dbReference type="NCBI Taxonomy" id="3818"/>
    <lineage>
        <taxon>Eukaryota</taxon>
        <taxon>Viridiplantae</taxon>
        <taxon>Streptophyta</taxon>
        <taxon>Embryophyta</taxon>
        <taxon>Tracheophyta</taxon>
        <taxon>Spermatophyta</taxon>
        <taxon>Magnoliopsida</taxon>
        <taxon>eudicotyledons</taxon>
        <taxon>Gunneridae</taxon>
        <taxon>Pentapetalae</taxon>
        <taxon>rosids</taxon>
        <taxon>fabids</taxon>
        <taxon>Fabales</taxon>
        <taxon>Fabaceae</taxon>
        <taxon>Papilionoideae</taxon>
        <taxon>50 kb inversion clade</taxon>
        <taxon>dalbergioids sensu lato</taxon>
        <taxon>Dalbergieae</taxon>
        <taxon>Pterocarpus clade</taxon>
        <taxon>Arachis</taxon>
    </lineage>
</organism>
<evidence type="ECO:0000256" key="1">
    <source>
        <dbReference type="SAM" id="MobiDB-lite"/>
    </source>
</evidence>
<keyword evidence="3" id="KW-1185">Reference proteome</keyword>
<feature type="region of interest" description="Disordered" evidence="1">
    <location>
        <begin position="124"/>
        <end position="153"/>
    </location>
</feature>
<name>A0A444Z674_ARAHY</name>